<feature type="non-terminal residue" evidence="2">
    <location>
        <position position="1"/>
    </location>
</feature>
<organism evidence="2 3">
    <name type="scientific">Aptenodytes forsteri</name>
    <name type="common">Emperor penguin</name>
    <dbReference type="NCBI Taxonomy" id="9233"/>
    <lineage>
        <taxon>Eukaryota</taxon>
        <taxon>Metazoa</taxon>
        <taxon>Chordata</taxon>
        <taxon>Craniata</taxon>
        <taxon>Vertebrata</taxon>
        <taxon>Euteleostomi</taxon>
        <taxon>Archelosauria</taxon>
        <taxon>Archosauria</taxon>
        <taxon>Dinosauria</taxon>
        <taxon>Saurischia</taxon>
        <taxon>Theropoda</taxon>
        <taxon>Coelurosauria</taxon>
        <taxon>Aves</taxon>
        <taxon>Neognathae</taxon>
        <taxon>Neoaves</taxon>
        <taxon>Aequornithes</taxon>
        <taxon>Sphenisciformes</taxon>
        <taxon>Spheniscidae</taxon>
        <taxon>Aptenodytes</taxon>
    </lineage>
</organism>
<accession>A0A087RGX1</accession>
<proteinExistence type="predicted"/>
<keyword evidence="3" id="KW-1185">Reference proteome</keyword>
<evidence type="ECO:0000313" key="3">
    <source>
        <dbReference type="Proteomes" id="UP000053286"/>
    </source>
</evidence>
<reference evidence="2 3" key="1">
    <citation type="submission" date="2014-04" db="EMBL/GenBank/DDBJ databases">
        <title>Genome evolution of avian class.</title>
        <authorList>
            <person name="Zhang G."/>
            <person name="Li C."/>
        </authorList>
    </citation>
    <scope>NUCLEOTIDE SEQUENCE [LARGE SCALE GENOMIC DNA]</scope>
    <source>
        <strain evidence="2">BGI_AS27</strain>
    </source>
</reference>
<feature type="region of interest" description="Disordered" evidence="1">
    <location>
        <begin position="34"/>
        <end position="53"/>
    </location>
</feature>
<gene>
    <name evidence="2" type="ORF">AS27_01587</name>
</gene>
<dbReference type="Proteomes" id="UP000053286">
    <property type="component" value="Unassembled WGS sequence"/>
</dbReference>
<protein>
    <submittedName>
        <fullName evidence="2">Uncharacterized protein</fullName>
    </submittedName>
</protein>
<dbReference type="AlphaFoldDB" id="A0A087RGX1"/>
<evidence type="ECO:0000256" key="1">
    <source>
        <dbReference type="SAM" id="MobiDB-lite"/>
    </source>
</evidence>
<feature type="non-terminal residue" evidence="2">
    <location>
        <position position="53"/>
    </location>
</feature>
<dbReference type="EMBL" id="KL226358">
    <property type="protein sequence ID" value="KFM12725.1"/>
    <property type="molecule type" value="Genomic_DNA"/>
</dbReference>
<sequence length="53" mass="6531">SLPTHPFSQDLREPYKSSTLQPNVFETCRWVKNRGRREQMERERKRDTYAHMH</sequence>
<feature type="compositionally biased region" description="Basic and acidic residues" evidence="1">
    <location>
        <begin position="36"/>
        <end position="53"/>
    </location>
</feature>
<name>A0A087RGX1_APTFO</name>
<evidence type="ECO:0000313" key="2">
    <source>
        <dbReference type="EMBL" id="KFM12725.1"/>
    </source>
</evidence>